<organism evidence="1 2">
    <name type="scientific">Methylobacterium adhaesivum</name>
    <dbReference type="NCBI Taxonomy" id="333297"/>
    <lineage>
        <taxon>Bacteria</taxon>
        <taxon>Pseudomonadati</taxon>
        <taxon>Pseudomonadota</taxon>
        <taxon>Alphaproteobacteria</taxon>
        <taxon>Hyphomicrobiales</taxon>
        <taxon>Methylobacteriaceae</taxon>
        <taxon>Methylobacterium</taxon>
    </lineage>
</organism>
<evidence type="ECO:0000313" key="2">
    <source>
        <dbReference type="Proteomes" id="UP001224644"/>
    </source>
</evidence>
<proteinExistence type="predicted"/>
<dbReference type="RefSeq" id="WP_238223638.1">
    <property type="nucleotide sequence ID" value="NZ_BPQD01000007.1"/>
</dbReference>
<keyword evidence="2" id="KW-1185">Reference proteome</keyword>
<comment type="caution">
    <text evidence="1">The sequence shown here is derived from an EMBL/GenBank/DDBJ whole genome shotgun (WGS) entry which is preliminary data.</text>
</comment>
<dbReference type="Proteomes" id="UP001224644">
    <property type="component" value="Unassembled WGS sequence"/>
</dbReference>
<reference evidence="2" key="1">
    <citation type="journal article" date="2019" name="Int. J. Syst. Evol. Microbiol.">
        <title>The Global Catalogue of Microorganisms (GCM) 10K type strain sequencing project: providing services to taxonomists for standard genome sequencing and annotation.</title>
        <authorList>
            <consortium name="The Broad Institute Genomics Platform"/>
            <consortium name="The Broad Institute Genome Sequencing Center for Infectious Disease"/>
            <person name="Wu L."/>
            <person name="Ma J."/>
        </authorList>
    </citation>
    <scope>NUCLEOTIDE SEQUENCE [LARGE SCALE GENOMIC DNA]</scope>
    <source>
        <strain evidence="2">CECT 7069</strain>
    </source>
</reference>
<accession>A0ABT8BBW5</accession>
<name>A0ABT8BBW5_9HYPH</name>
<dbReference type="InterPro" id="IPR021330">
    <property type="entry name" value="DUF2939"/>
</dbReference>
<dbReference type="Pfam" id="PF11159">
    <property type="entry name" value="DUF2939"/>
    <property type="match status" value="1"/>
</dbReference>
<protein>
    <submittedName>
        <fullName evidence="1">DUF2939 domain-containing protein</fullName>
    </submittedName>
</protein>
<gene>
    <name evidence="1" type="ORF">QWZ12_01630</name>
</gene>
<evidence type="ECO:0000313" key="1">
    <source>
        <dbReference type="EMBL" id="MDN3589304.1"/>
    </source>
</evidence>
<sequence length="211" mass="23796">MRWWSVPIVLALGWFVFTLTPFWALYDLARAVQAHDADYVERHVNLRTLRLSVIRQIAVAAQSRGETPGAEPRDRQRLADALVALAIPIAESLVTPQTVVDLLDDGRLDSVDPAPLELRPGEAAVTAPPEAAPKPGLRIENLRRLVPFYLASEMRGFRAVVIPVPPDATRERRLRLRLRLRGWTWRLVDIELPEELRERIAQKVAGTGRGR</sequence>
<dbReference type="EMBL" id="JAUFPX010000002">
    <property type="protein sequence ID" value="MDN3589304.1"/>
    <property type="molecule type" value="Genomic_DNA"/>
</dbReference>